<protein>
    <submittedName>
        <fullName evidence="1">Uncharacterized protein</fullName>
    </submittedName>
</protein>
<sequence length="267" mass="29670">MIKAGLSVEQMSDVRRACLDGFFCQVIIRVAVANGYRNAALGSQLADELETAFHFRGNGDQPNNIAVRQDQVSERRNDMLLRLRAFALRINERAFCVTAKNLRAVKIRLTALGHQAAHYVKGSFYLTPADRHRCGQKGSNTVSQNAFGHDTGAFLASVGYVLAQITMNMHINQAGSNISALCVNDFFRLDMTKRNNAPKDCVKQKSHPADFFMRGQNNTVDNRFHSAAPLKNAVSLRSVHLYYTLINFPHQPCGLSRVAMPCLVLLS</sequence>
<evidence type="ECO:0000313" key="1">
    <source>
        <dbReference type="EMBL" id="MPM65845.1"/>
    </source>
</evidence>
<dbReference type="AlphaFoldDB" id="A0A645BKF8"/>
<dbReference type="EMBL" id="VSSQ01020748">
    <property type="protein sequence ID" value="MPM65845.1"/>
    <property type="molecule type" value="Genomic_DNA"/>
</dbReference>
<name>A0A645BKF8_9ZZZZ</name>
<accession>A0A645BKF8</accession>
<reference evidence="1" key="1">
    <citation type="submission" date="2019-08" db="EMBL/GenBank/DDBJ databases">
        <authorList>
            <person name="Kucharzyk K."/>
            <person name="Murdoch R.W."/>
            <person name="Higgins S."/>
            <person name="Loffler F."/>
        </authorList>
    </citation>
    <scope>NUCLEOTIDE SEQUENCE</scope>
</reference>
<proteinExistence type="predicted"/>
<comment type="caution">
    <text evidence="1">The sequence shown here is derived from an EMBL/GenBank/DDBJ whole genome shotgun (WGS) entry which is preliminary data.</text>
</comment>
<gene>
    <name evidence="1" type="ORF">SDC9_112749</name>
</gene>
<organism evidence="1">
    <name type="scientific">bioreactor metagenome</name>
    <dbReference type="NCBI Taxonomy" id="1076179"/>
    <lineage>
        <taxon>unclassified sequences</taxon>
        <taxon>metagenomes</taxon>
        <taxon>ecological metagenomes</taxon>
    </lineage>
</organism>